<proteinExistence type="predicted"/>
<accession>A0A383E3U9</accession>
<protein>
    <recommendedName>
        <fullName evidence="4">DNA mismatch repair proteins mutS family domain-containing protein</fullName>
    </recommendedName>
</protein>
<dbReference type="Gene3D" id="3.40.50.300">
    <property type="entry name" value="P-loop containing nucleotide triphosphate hydrolases"/>
    <property type="match status" value="1"/>
</dbReference>
<dbReference type="InterPro" id="IPR027417">
    <property type="entry name" value="P-loop_NTPase"/>
</dbReference>
<feature type="domain" description="DNA mismatch repair proteins mutS family" evidence="4">
    <location>
        <begin position="11"/>
        <end position="27"/>
    </location>
</feature>
<feature type="non-terminal residue" evidence="5">
    <location>
        <position position="1"/>
    </location>
</feature>
<organism evidence="5">
    <name type="scientific">marine metagenome</name>
    <dbReference type="NCBI Taxonomy" id="408172"/>
    <lineage>
        <taxon>unclassified sequences</taxon>
        <taxon>metagenomes</taxon>
        <taxon>ecological metagenomes</taxon>
    </lineage>
</organism>
<dbReference type="EMBL" id="UINC01222465">
    <property type="protein sequence ID" value="SVE51264.1"/>
    <property type="molecule type" value="Genomic_DNA"/>
</dbReference>
<name>A0A383E3U9_9ZZZZ</name>
<evidence type="ECO:0000259" key="4">
    <source>
        <dbReference type="PROSITE" id="PS00486"/>
    </source>
</evidence>
<keyword evidence="3" id="KW-0238">DNA-binding</keyword>
<evidence type="ECO:0000256" key="3">
    <source>
        <dbReference type="ARBA" id="ARBA00023125"/>
    </source>
</evidence>
<dbReference type="AlphaFoldDB" id="A0A383E3U9"/>
<evidence type="ECO:0000256" key="1">
    <source>
        <dbReference type="ARBA" id="ARBA00022741"/>
    </source>
</evidence>
<evidence type="ECO:0000256" key="2">
    <source>
        <dbReference type="ARBA" id="ARBA00022840"/>
    </source>
</evidence>
<dbReference type="GO" id="GO:0005524">
    <property type="term" value="F:ATP binding"/>
    <property type="evidence" value="ECO:0007669"/>
    <property type="project" value="UniProtKB-KW"/>
</dbReference>
<dbReference type="InterPro" id="IPR000432">
    <property type="entry name" value="DNA_mismatch_repair_MutS_C"/>
</dbReference>
<gene>
    <name evidence="5" type="ORF">METZ01_LOCUS504118</name>
</gene>
<keyword evidence="2" id="KW-0067">ATP-binding</keyword>
<dbReference type="PANTHER" id="PTHR11361:SF34">
    <property type="entry name" value="DNA MISMATCH REPAIR PROTEIN MSH1, MITOCHONDRIAL"/>
    <property type="match status" value="1"/>
</dbReference>
<dbReference type="SMART" id="SM00534">
    <property type="entry name" value="MUTSac"/>
    <property type="match status" value="1"/>
</dbReference>
<dbReference type="PANTHER" id="PTHR11361">
    <property type="entry name" value="DNA MISMATCH REPAIR PROTEIN MUTS FAMILY MEMBER"/>
    <property type="match status" value="1"/>
</dbReference>
<dbReference type="GO" id="GO:0140664">
    <property type="term" value="F:ATP-dependent DNA damage sensor activity"/>
    <property type="evidence" value="ECO:0007669"/>
    <property type="project" value="InterPro"/>
</dbReference>
<dbReference type="SUPFAM" id="SSF52540">
    <property type="entry name" value="P-loop containing nucleoside triphosphate hydrolases"/>
    <property type="match status" value="1"/>
</dbReference>
<keyword evidence="1" id="KW-0547">Nucleotide-binding</keyword>
<dbReference type="InterPro" id="IPR045076">
    <property type="entry name" value="MutS"/>
</dbReference>
<sequence>AKILHTATSRSLVLLDEIGRGTATFDGLSLAWAVAEHLATDPRCKPKTLFATHYHELNDLADAIPGVANYHVVAREWKDDIIFLRRVEPGRSDRSYGIQVARLAGLPSNTVRRAREILAGLENDELSRGGRPAFSVESDDPSRQLGLFQAAPTGHARVAERLQALEIDRLTPIDAMNLLAELKRELNNLE</sequence>
<dbReference type="Pfam" id="PF00488">
    <property type="entry name" value="MutS_V"/>
    <property type="match status" value="1"/>
</dbReference>
<dbReference type="GO" id="GO:0030983">
    <property type="term" value="F:mismatched DNA binding"/>
    <property type="evidence" value="ECO:0007669"/>
    <property type="project" value="InterPro"/>
</dbReference>
<dbReference type="GO" id="GO:0005829">
    <property type="term" value="C:cytosol"/>
    <property type="evidence" value="ECO:0007669"/>
    <property type="project" value="TreeGrafter"/>
</dbReference>
<reference evidence="5" key="1">
    <citation type="submission" date="2018-05" db="EMBL/GenBank/DDBJ databases">
        <authorList>
            <person name="Lanie J.A."/>
            <person name="Ng W.-L."/>
            <person name="Kazmierczak K.M."/>
            <person name="Andrzejewski T.M."/>
            <person name="Davidsen T.M."/>
            <person name="Wayne K.J."/>
            <person name="Tettelin H."/>
            <person name="Glass J.I."/>
            <person name="Rusch D."/>
            <person name="Podicherti R."/>
            <person name="Tsui H.-C.T."/>
            <person name="Winkler M.E."/>
        </authorList>
    </citation>
    <scope>NUCLEOTIDE SEQUENCE</scope>
</reference>
<evidence type="ECO:0000313" key="5">
    <source>
        <dbReference type="EMBL" id="SVE51264.1"/>
    </source>
</evidence>
<dbReference type="PROSITE" id="PS00486">
    <property type="entry name" value="DNA_MISMATCH_REPAIR_2"/>
    <property type="match status" value="1"/>
</dbReference>
<dbReference type="GO" id="GO:0006298">
    <property type="term" value="P:mismatch repair"/>
    <property type="evidence" value="ECO:0007669"/>
    <property type="project" value="InterPro"/>
</dbReference>